<dbReference type="Gene3D" id="3.40.50.300">
    <property type="entry name" value="P-loop containing nucleotide triphosphate hydrolases"/>
    <property type="match status" value="2"/>
</dbReference>
<dbReference type="Pfam" id="PF13476">
    <property type="entry name" value="AAA_23"/>
    <property type="match status" value="1"/>
</dbReference>
<dbReference type="EMBL" id="CP114588">
    <property type="protein sequence ID" value="WBA08169.1"/>
    <property type="molecule type" value="Genomic_DNA"/>
</dbReference>
<feature type="coiled-coil region" evidence="1">
    <location>
        <begin position="981"/>
        <end position="1015"/>
    </location>
</feature>
<feature type="coiled-coil region" evidence="1">
    <location>
        <begin position="270"/>
        <end position="431"/>
    </location>
</feature>
<feature type="domain" description="Rad50/SbcC-type AAA" evidence="3">
    <location>
        <begin position="6"/>
        <end position="227"/>
    </location>
</feature>
<dbReference type="Pfam" id="PF13558">
    <property type="entry name" value="SbcC_Walker_B"/>
    <property type="match status" value="1"/>
</dbReference>
<reference evidence="4" key="1">
    <citation type="submission" date="2022-09" db="EMBL/GenBank/DDBJ databases">
        <authorList>
            <person name="Li Z.-J."/>
        </authorList>
    </citation>
    <scope>NUCLEOTIDE SEQUENCE</scope>
    <source>
        <strain evidence="4">TGB11</strain>
    </source>
</reference>
<dbReference type="PANTHER" id="PTHR32114">
    <property type="entry name" value="ABC TRANSPORTER ABCH.3"/>
    <property type="match status" value="1"/>
</dbReference>
<proteinExistence type="predicted"/>
<sequence>MKILALRGENLASIQHPFALDFSQGPLGDSGLFAITGKTGAGKSTLLDAICLALYDKIPRFQSNKKHDADIGLGDPATRVKANDVRSILSRGKGEGYAEVDFVAYDGSRWRAHWSVRRARGKADGRIQASEHWLENLATGQRIAGKKQEVLSEIERLVGLSYEQFRRAVMLPQGDFAAFLKASADDRAALLERMTGTEIYSRLSQMAHERARDEKHALDQLTQQLGDIQLLTDDEEQQLHQEQAQCQQHIHALQTQLRKLNDYRQQHTHFAQAQQGVETAQQALDEASAAKEGIAARREALDEIERVQAARDDWQAVQTSQWQRQALTLERHQLAREEREIAHAYEQEAERWRAANRALAEAEQHWADIEPKVRDAQQIDTQLSGIERQMHEQNVALNEQQQKYRHAHQSLVHAREQAEQQQRREAALEQEIARYGDFSHVAEHYQPVFDNLRQYLDCQDTLSALQEEYQARYRQQQHWQPQRDKLDKDIAQVDDSSAQLKAKRQALEPEALQANQDADQARYSKLHTQKQQQEAVLNEGKNWQYWQERCQHNQAELEKHQALFAESQTHLAHLKDTLTREQAQVEEAQNSLQQAMAVVELDDLRQTLHEGDPCPLCGATEHPYLHHAPAIEGMIAQQQARVDALQASYNQHNAEYYYWQKQHQQSQHACAELKEQGAVWQAERQQCEREVNAAIAELDDTIDVTRPLGDCLGEIESQAQKTYADYTACYQAMTERQQQLAHVQQMDTAIAELQHAREQLVARRHQLDQSLTECETRLKAIDEQWQQQHAQLTRVSQSLDQQLGAGQWLASLQQVGAAHYIRQMEQKIQAYQALQDEKAALAEHKQQRETELATLSQQCQSLSEDIQARQAQLVVLAQEHQQQSVARQALIPQSDLEALEREYKAAIDGQRAQRDHAEQAYTQASEKRAGVQARQQTLDTQQREADQRYRASVRRWIQWQPELGVHQYDLINALSYSEAWRANERQAISDVEARYQEAKTRIDERQQQLSHCQQTMADTKAWIVAQQLAEDEASLSAQQASWQQALEENEQRLFTLRHQLTESEKAKQQAGSLTEKIEAQRHQTEQWLKLADLIGSASGAKFRNLAQSLTLSQLVDIANEHLASLSPRYALQTVPDSLLALQVVDHDMGDEVRSVESLSGGESFLVSLSLALALASLAADTRQLGSLFIDEGFGTLDPDSLEMALACLDTLQADGRQIGVISHVNTLVERIGAQVRVDSQGGGASRVLVTQQGVG</sequence>
<dbReference type="InterPro" id="IPR038729">
    <property type="entry name" value="Rad50/SbcC_AAA"/>
</dbReference>
<evidence type="ECO:0000313" key="5">
    <source>
        <dbReference type="Proteomes" id="UP001164748"/>
    </source>
</evidence>
<dbReference type="InterPro" id="IPR027417">
    <property type="entry name" value="P-loop_NTPase"/>
</dbReference>
<dbReference type="GO" id="GO:0016887">
    <property type="term" value="F:ATP hydrolysis activity"/>
    <property type="evidence" value="ECO:0007669"/>
    <property type="project" value="InterPro"/>
</dbReference>
<dbReference type="AlphaFoldDB" id="A0AA47KJS6"/>
<evidence type="ECO:0000259" key="3">
    <source>
        <dbReference type="Pfam" id="PF13476"/>
    </source>
</evidence>
<evidence type="ECO:0000313" key="4">
    <source>
        <dbReference type="EMBL" id="WBA08169.1"/>
    </source>
</evidence>
<feature type="coiled-coil region" evidence="1">
    <location>
        <begin position="635"/>
        <end position="690"/>
    </location>
</feature>
<feature type="coiled-coil region" evidence="1">
    <location>
        <begin position="571"/>
        <end position="598"/>
    </location>
</feature>
<dbReference type="PANTHER" id="PTHR32114:SF2">
    <property type="entry name" value="ABC TRANSPORTER ABCH.3"/>
    <property type="match status" value="1"/>
</dbReference>
<protein>
    <submittedName>
        <fullName evidence="4">AAA family ATPase</fullName>
    </submittedName>
</protein>
<organism evidence="4 5">
    <name type="scientific">Salinivibrio kushneri</name>
    <dbReference type="NCBI Taxonomy" id="1908198"/>
    <lineage>
        <taxon>Bacteria</taxon>
        <taxon>Pseudomonadati</taxon>
        <taxon>Pseudomonadota</taxon>
        <taxon>Gammaproteobacteria</taxon>
        <taxon>Vibrionales</taxon>
        <taxon>Vibrionaceae</taxon>
        <taxon>Salinivibrio</taxon>
    </lineage>
</organism>
<keyword evidence="1" id="KW-0175">Coiled coil</keyword>
<accession>A0AA47KJS6</accession>
<evidence type="ECO:0000256" key="1">
    <source>
        <dbReference type="SAM" id="Coils"/>
    </source>
</evidence>
<evidence type="ECO:0000256" key="2">
    <source>
        <dbReference type="SAM" id="MobiDB-lite"/>
    </source>
</evidence>
<gene>
    <name evidence="4" type="ORF">N8M53_10080</name>
</gene>
<feature type="coiled-coil region" evidence="1">
    <location>
        <begin position="817"/>
        <end position="872"/>
    </location>
</feature>
<dbReference type="SUPFAM" id="SSF52540">
    <property type="entry name" value="P-loop containing nucleoside triphosphate hydrolases"/>
    <property type="match status" value="2"/>
</dbReference>
<dbReference type="RefSeq" id="WP_269578684.1">
    <property type="nucleotide sequence ID" value="NZ_CP114588.1"/>
</dbReference>
<feature type="region of interest" description="Disordered" evidence="2">
    <location>
        <begin position="922"/>
        <end position="943"/>
    </location>
</feature>
<name>A0AA47KJS6_9GAMM</name>
<feature type="coiled-coil region" evidence="1">
    <location>
        <begin position="743"/>
        <end position="770"/>
    </location>
</feature>
<dbReference type="Proteomes" id="UP001164748">
    <property type="component" value="Chromosome"/>
</dbReference>
<dbReference type="GO" id="GO:0006302">
    <property type="term" value="P:double-strand break repair"/>
    <property type="evidence" value="ECO:0007669"/>
    <property type="project" value="InterPro"/>
</dbReference>